<name>A0A4Q7NQT3_9ACTN</name>
<feature type="signal peptide" evidence="2">
    <location>
        <begin position="1"/>
        <end position="32"/>
    </location>
</feature>
<dbReference type="InterPro" id="IPR015943">
    <property type="entry name" value="WD40/YVTN_repeat-like_dom_sf"/>
</dbReference>
<protein>
    <recommendedName>
        <fullName evidence="5">DNA-binding beta-propeller fold protein YncE</fullName>
    </recommendedName>
</protein>
<keyword evidence="2" id="KW-0732">Signal</keyword>
<dbReference type="Gene3D" id="2.130.10.10">
    <property type="entry name" value="YVTN repeat-like/Quinoprotein amine dehydrogenase"/>
    <property type="match status" value="1"/>
</dbReference>
<feature type="compositionally biased region" description="Low complexity" evidence="1">
    <location>
        <begin position="475"/>
        <end position="485"/>
    </location>
</feature>
<sequence>MRRSPKRRPDSRALLAPLLLAGAVAAAPPASAGGPAGAYAVVADGGTVWAVPLQGAPRRLLDNAGAGAEVALSADGALLAVFGPAGVLVADTRTGEAREVLAHRAYPGAFSPDDRTLYVGELDASQRDGDVRALDLATGTSTVVADPPLPVRHVALASDGRTLGYTTAAVTTGAWANGEAHVVDLATGADSRVGLPGDFYVGIALAPAGPLLTRLEPADTGRTRVSVVDAAGRSLVRGDALLLSPVSTPAGTYAVRVVPPRSGDPDPSAELDLVAPGGARARTVVAHLPGSGSSLGVATGPPPHALRLRSRVVAASLELAGDPVAGAPLDVAVDARTDGPGSASATLDVRPVGSSRWRAYATVPVRDGAADVPLVLERSADVRLRAGARVVSAVTRVPVAWAVSATGRREGGTLVLAGRVRGASGGRVLVLRLVDGRWQPLRSAAVTGGRFSLRLRLPAAALVVVVRPADAAHAAGASSPLSGTGASAGGGAAGD</sequence>
<dbReference type="InterPro" id="IPR006311">
    <property type="entry name" value="TAT_signal"/>
</dbReference>
<dbReference type="AlphaFoldDB" id="A0A4Q7NQT3"/>
<dbReference type="OrthoDB" id="414967at2"/>
<feature type="compositionally biased region" description="Gly residues" evidence="1">
    <location>
        <begin position="486"/>
        <end position="495"/>
    </location>
</feature>
<dbReference type="RefSeq" id="WP_130493583.1">
    <property type="nucleotide sequence ID" value="NZ_SGXD01000003.1"/>
</dbReference>
<dbReference type="PROSITE" id="PS51318">
    <property type="entry name" value="TAT"/>
    <property type="match status" value="1"/>
</dbReference>
<dbReference type="SUPFAM" id="SSF69304">
    <property type="entry name" value="Tricorn protease N-terminal domain"/>
    <property type="match status" value="1"/>
</dbReference>
<organism evidence="3 4">
    <name type="scientific">Motilibacter rhizosphaerae</name>
    <dbReference type="NCBI Taxonomy" id="598652"/>
    <lineage>
        <taxon>Bacteria</taxon>
        <taxon>Bacillati</taxon>
        <taxon>Actinomycetota</taxon>
        <taxon>Actinomycetes</taxon>
        <taxon>Motilibacterales</taxon>
        <taxon>Motilibacteraceae</taxon>
        <taxon>Motilibacter</taxon>
    </lineage>
</organism>
<evidence type="ECO:0000313" key="3">
    <source>
        <dbReference type="EMBL" id="RZS87468.1"/>
    </source>
</evidence>
<accession>A0A4Q7NQT3</accession>
<comment type="caution">
    <text evidence="3">The sequence shown here is derived from an EMBL/GenBank/DDBJ whole genome shotgun (WGS) entry which is preliminary data.</text>
</comment>
<dbReference type="Proteomes" id="UP000293638">
    <property type="component" value="Unassembled WGS sequence"/>
</dbReference>
<evidence type="ECO:0000256" key="1">
    <source>
        <dbReference type="SAM" id="MobiDB-lite"/>
    </source>
</evidence>
<reference evidence="3 4" key="1">
    <citation type="submission" date="2019-02" db="EMBL/GenBank/DDBJ databases">
        <title>Genomic Encyclopedia of Type Strains, Phase IV (KMG-IV): sequencing the most valuable type-strain genomes for metagenomic binning, comparative biology and taxonomic classification.</title>
        <authorList>
            <person name="Goeker M."/>
        </authorList>
    </citation>
    <scope>NUCLEOTIDE SEQUENCE [LARGE SCALE GENOMIC DNA]</scope>
    <source>
        <strain evidence="3 4">DSM 45622</strain>
    </source>
</reference>
<dbReference type="EMBL" id="SGXD01000003">
    <property type="protein sequence ID" value="RZS87468.1"/>
    <property type="molecule type" value="Genomic_DNA"/>
</dbReference>
<keyword evidence="4" id="KW-1185">Reference proteome</keyword>
<proteinExistence type="predicted"/>
<evidence type="ECO:0000313" key="4">
    <source>
        <dbReference type="Proteomes" id="UP000293638"/>
    </source>
</evidence>
<feature type="region of interest" description="Disordered" evidence="1">
    <location>
        <begin position="475"/>
        <end position="495"/>
    </location>
</feature>
<evidence type="ECO:0008006" key="5">
    <source>
        <dbReference type="Google" id="ProtNLM"/>
    </source>
</evidence>
<gene>
    <name evidence="3" type="ORF">EV189_2899</name>
</gene>
<feature type="chain" id="PRO_5020767955" description="DNA-binding beta-propeller fold protein YncE" evidence="2">
    <location>
        <begin position="33"/>
        <end position="495"/>
    </location>
</feature>
<evidence type="ECO:0000256" key="2">
    <source>
        <dbReference type="SAM" id="SignalP"/>
    </source>
</evidence>